<dbReference type="EMBL" id="HE612869">
    <property type="protein sequence ID" value="CCE65944.1"/>
    <property type="molecule type" value="Genomic_DNA"/>
</dbReference>
<dbReference type="eggNOG" id="KOG1914">
    <property type="taxonomic scope" value="Eukaryota"/>
</dbReference>
<reference evidence="6 7" key="1">
    <citation type="journal article" date="2011" name="Proc. Natl. Acad. Sci. U.S.A.">
        <title>Evolutionary erosion of yeast sex chromosomes by mating-type switching accidents.</title>
        <authorList>
            <person name="Gordon J.L."/>
            <person name="Armisen D."/>
            <person name="Proux-Wera E."/>
            <person name="Oheigeartaigh S.S."/>
            <person name="Byrne K.P."/>
            <person name="Wolfe K.H."/>
        </authorList>
    </citation>
    <scope>NUCLEOTIDE SEQUENCE [LARGE SCALE GENOMIC DNA]</scope>
    <source>
        <strain evidence="7">ATCC 24235 / CBS 4417 / NBRC 1672 / NRRL Y-8282 / UCD 70-5</strain>
    </source>
</reference>
<keyword evidence="4" id="KW-0963">Cytoplasm</keyword>
<evidence type="ECO:0000256" key="3">
    <source>
        <dbReference type="ARBA" id="ARBA00026188"/>
    </source>
</evidence>
<evidence type="ECO:0000256" key="1">
    <source>
        <dbReference type="ARBA" id="ARBA00022737"/>
    </source>
</evidence>
<evidence type="ECO:0000259" key="5">
    <source>
        <dbReference type="Pfam" id="PF05843"/>
    </source>
</evidence>
<comment type="function">
    <text evidence="4">Component of the cleavage factor IA (CFIA) complex, which is involved in the endonucleolytic cleavage during polyadenylation-dependent pre-mRNA 3'-end formation.</text>
</comment>
<dbReference type="OMA" id="PKRQYFK"/>
<keyword evidence="1" id="KW-0677">Repeat</keyword>
<evidence type="ECO:0000256" key="2">
    <source>
        <dbReference type="ARBA" id="ARBA00023242"/>
    </source>
</evidence>
<name>G8C1B6_TETPH</name>
<dbReference type="SMART" id="SM00386">
    <property type="entry name" value="HAT"/>
    <property type="match status" value="7"/>
</dbReference>
<dbReference type="InterPro" id="IPR003107">
    <property type="entry name" value="HAT"/>
</dbReference>
<dbReference type="InterPro" id="IPR011990">
    <property type="entry name" value="TPR-like_helical_dom_sf"/>
</dbReference>
<protein>
    <recommendedName>
        <fullName evidence="3 4">mRNA 3'-end-processing protein RNA14</fullName>
    </recommendedName>
</protein>
<dbReference type="OrthoDB" id="26282at2759"/>
<evidence type="ECO:0000313" key="7">
    <source>
        <dbReference type="Proteomes" id="UP000005666"/>
    </source>
</evidence>
<dbReference type="GO" id="GO:0003729">
    <property type="term" value="F:mRNA binding"/>
    <property type="evidence" value="ECO:0007669"/>
    <property type="project" value="TreeGrafter"/>
</dbReference>
<dbReference type="GeneID" id="11532175"/>
<dbReference type="GO" id="GO:0180010">
    <property type="term" value="P:co-transcriptional mRNA 3'-end processing, cleavage and polyadenylation pathway"/>
    <property type="evidence" value="ECO:0007669"/>
    <property type="project" value="UniProtKB-UniRule"/>
</dbReference>
<evidence type="ECO:0000256" key="4">
    <source>
        <dbReference type="RuleBase" id="RU369035"/>
    </source>
</evidence>
<comment type="subcellular location">
    <subcellularLocation>
        <location evidence="4">Nucleus</location>
    </subcellularLocation>
    <subcellularLocation>
        <location evidence="4">Cytoplasm</location>
    </subcellularLocation>
    <text evidence="4">Nucleus and/or cytoplasm.</text>
</comment>
<dbReference type="STRING" id="1071381.G8C1B6"/>
<dbReference type="KEGG" id="tpf:TPHA_0N01630"/>
<dbReference type="AlphaFoldDB" id="G8C1B6"/>
<dbReference type="PANTHER" id="PTHR19980">
    <property type="entry name" value="RNA CLEAVAGE STIMULATION FACTOR"/>
    <property type="match status" value="1"/>
</dbReference>
<dbReference type="GO" id="GO:0005848">
    <property type="term" value="C:mRNA cleavage stimulating factor complex"/>
    <property type="evidence" value="ECO:0007669"/>
    <property type="project" value="EnsemblFungi"/>
</dbReference>
<dbReference type="Gene3D" id="1.25.40.1040">
    <property type="match status" value="1"/>
</dbReference>
<sequence>MSNDQGNEIKTSEDVTLLKQRIEAYPEDILSYLNLVKFYEKNEMYTDAREVYDTVNGLFPLYSPLWTMQLNDELIRDEFEIVEKKLAKCLSGDFENNDLALWSTYLDYVRRKNNIITGGQEARSVVIKAFDLVLEKCARFEPNSSSFWDDYLLFLEQWKPVNKWEEQQKVDMIRILYKKMLCVPFDNLEKMWSKYTQWEQDVNNLTARKFIGEISSDYMKARSLYQEWLNLTRGLKRSSASYLKHANNKTVPTALSQYEIDTIDGDATYYNSIKQLQIWLGWIDWEKENKLELPTEELQNRLIYVYKQGIQYMIYMPEIWYDYAMFTTDMTKRETILTVATNANTCSPSLVFKLIECHETKNNTEAVQNCFETCTASIMKQYQNSLLLANGDENDPTVYRIRHKLTYVYCIYMNTMKKLSGLSTARSVFGKCRKLKQIMTHDIYIENALLEFQNQSDYKTAFRVLELGLKYFQIDGVYINKYLDFLILLNKDAQIKTLFESSVTKEINQVHLKSIYKKMIAYESKYGNVDNVYALEKRYFETFPNEKRIELFTNRYQIQNENLLKKLELRYLYRDEPNESDPFELDNNSNPLKRSLAQDKQDEMNKRQKNGLHVPKDIIQLLSLLPKRQYFKTAFLDPKKLVKYINEQVELPKPN</sequence>
<dbReference type="Gene3D" id="6.10.250.1660">
    <property type="match status" value="1"/>
</dbReference>
<dbReference type="GO" id="GO:0005829">
    <property type="term" value="C:cytosol"/>
    <property type="evidence" value="ECO:0007669"/>
    <property type="project" value="EnsemblFungi"/>
</dbReference>
<dbReference type="Proteomes" id="UP000005666">
    <property type="component" value="Chromosome 14"/>
</dbReference>
<dbReference type="InterPro" id="IPR045243">
    <property type="entry name" value="Rna14-like"/>
</dbReference>
<dbReference type="GO" id="GO:0005739">
    <property type="term" value="C:mitochondrion"/>
    <property type="evidence" value="ECO:0007669"/>
    <property type="project" value="EnsemblFungi"/>
</dbReference>
<accession>G8C1B6</accession>
<proteinExistence type="predicted"/>
<dbReference type="HOGENOM" id="CLU_007630_0_1_1"/>
<dbReference type="GO" id="GO:0072423">
    <property type="term" value="P:response to DNA damage checkpoint signaling"/>
    <property type="evidence" value="ECO:0007669"/>
    <property type="project" value="EnsemblFungi"/>
</dbReference>
<dbReference type="InterPro" id="IPR008847">
    <property type="entry name" value="Suf"/>
</dbReference>
<feature type="domain" description="Suppressor of forked" evidence="5">
    <location>
        <begin position="15"/>
        <end position="569"/>
    </location>
</feature>
<dbReference type="Pfam" id="PF05843">
    <property type="entry name" value="Suf"/>
    <property type="match status" value="1"/>
</dbReference>
<organism evidence="6 7">
    <name type="scientific">Tetrapisispora phaffii (strain ATCC 24235 / CBS 4417 / NBRC 1672 / NRRL Y-8282 / UCD 70-5)</name>
    <name type="common">Yeast</name>
    <name type="synonym">Fabospora phaffii</name>
    <dbReference type="NCBI Taxonomy" id="1071381"/>
    <lineage>
        <taxon>Eukaryota</taxon>
        <taxon>Fungi</taxon>
        <taxon>Dikarya</taxon>
        <taxon>Ascomycota</taxon>
        <taxon>Saccharomycotina</taxon>
        <taxon>Saccharomycetes</taxon>
        <taxon>Saccharomycetales</taxon>
        <taxon>Saccharomycetaceae</taxon>
        <taxon>Tetrapisispora</taxon>
    </lineage>
</organism>
<gene>
    <name evidence="6" type="primary">TPHA0N01630</name>
    <name evidence="6" type="ordered locus">TPHA_0N01630</name>
</gene>
<dbReference type="PANTHER" id="PTHR19980:SF0">
    <property type="entry name" value="CLEAVAGE STIMULATION FACTOR SUBUNIT 3"/>
    <property type="match status" value="1"/>
</dbReference>
<keyword evidence="7" id="KW-1185">Reference proteome</keyword>
<dbReference type="RefSeq" id="XP_003688378.1">
    <property type="nucleotide sequence ID" value="XM_003688330.1"/>
</dbReference>
<evidence type="ECO:0000313" key="6">
    <source>
        <dbReference type="EMBL" id="CCE65944.1"/>
    </source>
</evidence>
<keyword evidence="2 4" id="KW-0539">Nucleus</keyword>
<dbReference type="SUPFAM" id="SSF48452">
    <property type="entry name" value="TPR-like"/>
    <property type="match status" value="1"/>
</dbReference>
<keyword evidence="4" id="KW-0507">mRNA processing</keyword>